<feature type="region of interest" description="Disordered" evidence="1">
    <location>
        <begin position="87"/>
        <end position="138"/>
    </location>
</feature>
<organism evidence="3 4">
    <name type="scientific">Ochrobactrum quorumnocens</name>
    <dbReference type="NCBI Taxonomy" id="271865"/>
    <lineage>
        <taxon>Bacteria</taxon>
        <taxon>Pseudomonadati</taxon>
        <taxon>Pseudomonadota</taxon>
        <taxon>Alphaproteobacteria</taxon>
        <taxon>Hyphomicrobiales</taxon>
        <taxon>Brucellaceae</taxon>
        <taxon>Brucella/Ochrobactrum group</taxon>
        <taxon>Ochrobactrum</taxon>
    </lineage>
</organism>
<accession>A0A5N1JYC9</accession>
<evidence type="ECO:0000313" key="3">
    <source>
        <dbReference type="EMBL" id="KAA9368239.1"/>
    </source>
</evidence>
<sequence>MNRNVVFPALIAALALGIPQVHAGEKQSDALKAAIIGGVVVGGAGLVLKPHHHKRSAAGPLPDHRFDQGMSYPNTIPLAPGPVILPHAIGGGVESHSDQSRPVGTGVSPQSTPIGAGASRQSVPYPSPEPVYNPYKAR</sequence>
<dbReference type="Proteomes" id="UP000327108">
    <property type="component" value="Unassembled WGS sequence"/>
</dbReference>
<dbReference type="EMBL" id="VYXQ01000008">
    <property type="protein sequence ID" value="KAA9368239.1"/>
    <property type="molecule type" value="Genomic_DNA"/>
</dbReference>
<evidence type="ECO:0000256" key="2">
    <source>
        <dbReference type="SAM" id="SignalP"/>
    </source>
</evidence>
<evidence type="ECO:0000313" key="4">
    <source>
        <dbReference type="Proteomes" id="UP000327108"/>
    </source>
</evidence>
<feature type="signal peptide" evidence="2">
    <location>
        <begin position="1"/>
        <end position="23"/>
    </location>
</feature>
<reference evidence="3 4" key="1">
    <citation type="submission" date="2019-09" db="EMBL/GenBank/DDBJ databases">
        <title>Biological control of the noxious weed angled onion (Allium triquetrum) thwarted by endophytic bacteria in Victoria, Australia.</title>
        <authorList>
            <person name="Tehranchian P."/>
            <person name="Adair R.J."/>
            <person name="Van T.H."/>
            <person name="Morrison P.D."/>
            <person name="Williams H."/>
            <person name="Lawrie A.C."/>
        </authorList>
    </citation>
    <scope>NUCLEOTIDE SEQUENCE [LARGE SCALE GENOMIC DNA]</scope>
    <source>
        <strain evidence="3 4">RPTAtOch1</strain>
    </source>
</reference>
<protein>
    <submittedName>
        <fullName evidence="3">Uncharacterized protein</fullName>
    </submittedName>
</protein>
<comment type="caution">
    <text evidence="3">The sequence shown here is derived from an EMBL/GenBank/DDBJ whole genome shotgun (WGS) entry which is preliminary data.</text>
</comment>
<gene>
    <name evidence="3" type="ORF">F3W84_10130</name>
</gene>
<evidence type="ECO:0000256" key="1">
    <source>
        <dbReference type="SAM" id="MobiDB-lite"/>
    </source>
</evidence>
<proteinExistence type="predicted"/>
<dbReference type="RefSeq" id="WP_151093242.1">
    <property type="nucleotide sequence ID" value="NZ_VYXQ01000008.1"/>
</dbReference>
<name>A0A5N1JYC9_9HYPH</name>
<feature type="chain" id="PRO_5024392317" evidence="2">
    <location>
        <begin position="24"/>
        <end position="138"/>
    </location>
</feature>
<dbReference type="AlphaFoldDB" id="A0A5N1JYC9"/>
<keyword evidence="4" id="KW-1185">Reference proteome</keyword>
<feature type="compositionally biased region" description="Polar residues" evidence="1">
    <location>
        <begin position="107"/>
        <end position="124"/>
    </location>
</feature>
<keyword evidence="2" id="KW-0732">Signal</keyword>